<evidence type="ECO:0000313" key="1">
    <source>
        <dbReference type="EMBL" id="GAA3884454.1"/>
    </source>
</evidence>
<dbReference type="EMBL" id="BAABDG010000002">
    <property type="protein sequence ID" value="GAA3884454.1"/>
    <property type="molecule type" value="Genomic_DNA"/>
</dbReference>
<dbReference type="SUPFAM" id="SSF51445">
    <property type="entry name" value="(Trans)glycosidases"/>
    <property type="match status" value="1"/>
</dbReference>
<organism evidence="1 2">
    <name type="scientific">Gibbsiella dentisursi</name>
    <dbReference type="NCBI Taxonomy" id="796890"/>
    <lineage>
        <taxon>Bacteria</taxon>
        <taxon>Pseudomonadati</taxon>
        <taxon>Pseudomonadota</taxon>
        <taxon>Gammaproteobacteria</taxon>
        <taxon>Enterobacterales</taxon>
        <taxon>Yersiniaceae</taxon>
        <taxon>Gibbsiella</taxon>
    </lineage>
</organism>
<protein>
    <recommendedName>
        <fullName evidence="3">Beta-xylosidase</fullName>
    </recommendedName>
</protein>
<dbReference type="InterPro" id="IPR017853">
    <property type="entry name" value="GH"/>
</dbReference>
<dbReference type="RefSeq" id="WP_346079226.1">
    <property type="nucleotide sequence ID" value="NZ_BAABDG010000002.1"/>
</dbReference>
<reference evidence="2" key="1">
    <citation type="journal article" date="2019" name="Int. J. Syst. Evol. Microbiol.">
        <title>The Global Catalogue of Microorganisms (GCM) 10K type strain sequencing project: providing services to taxonomists for standard genome sequencing and annotation.</title>
        <authorList>
            <consortium name="The Broad Institute Genomics Platform"/>
            <consortium name="The Broad Institute Genome Sequencing Center for Infectious Disease"/>
            <person name="Wu L."/>
            <person name="Ma J."/>
        </authorList>
    </citation>
    <scope>NUCLEOTIDE SEQUENCE [LARGE SCALE GENOMIC DNA]</scope>
    <source>
        <strain evidence="2">JCM 17201</strain>
    </source>
</reference>
<dbReference type="Proteomes" id="UP001499994">
    <property type="component" value="Unassembled WGS sequence"/>
</dbReference>
<evidence type="ECO:0008006" key="3">
    <source>
        <dbReference type="Google" id="ProtNLM"/>
    </source>
</evidence>
<name>A0ABP7KS72_9GAMM</name>
<keyword evidence="2" id="KW-1185">Reference proteome</keyword>
<dbReference type="Gene3D" id="3.20.20.80">
    <property type="entry name" value="Glycosidases"/>
    <property type="match status" value="1"/>
</dbReference>
<gene>
    <name evidence="1" type="ORF">GCM10022405_07300</name>
</gene>
<proteinExistence type="predicted"/>
<evidence type="ECO:0000313" key="2">
    <source>
        <dbReference type="Proteomes" id="UP001499994"/>
    </source>
</evidence>
<comment type="caution">
    <text evidence="1">The sequence shown here is derived from an EMBL/GenBank/DDBJ whole genome shotgun (WGS) entry which is preliminary data.</text>
</comment>
<accession>A0ABP7KS72</accession>
<sequence length="498" mass="57304">MNDLFSRRNIFNFVSSVLIVCSIKNAHAGSFELYRSQIKNTREDVNDLTSDYVYKKLMKRSIPSREKKDDNTQFGVHGMERPAVKAGVDYEKVDKAFELLARAGVDSLRSSEAAWHRVADKNGNPTNFNDVDFQLKEAKKYGMNHLFVVGYPPAKFTVSNNKLSAVSPRYYSNYQDYLEVLLTHFKGYDVKYLELGNEVDAPNVWWIRSTPAMYVNEMRILKNAINKYYSNAETVAFSATYSRTPGLGGPTGGRNFINKSFMLGIDKYTDAYSLHHFSFLGLDDLPDYMHSMMKKYQVDNKKLLDTEQLDTSVLDKKKSNPYDIVKLFARAFFFYDMKRMDYYLAKDTFFGNKIYNMGLFDINWQPKLRLLAYAMAVDAMKGKKLLFIANPEKDVEAYVLYSDDSHVRKYTIVMWKNSHSDENVAPVIVTGIKGEVHIEKWNLDVNNKSDISKGISIDEQPLAIYTDKIPDWKPVNKNVFLKKYSSAKSSHSPMPNDD</sequence>